<dbReference type="GO" id="GO:0006952">
    <property type="term" value="P:defense response"/>
    <property type="evidence" value="ECO:0007669"/>
    <property type="project" value="UniProtKB-KW"/>
</dbReference>
<name>A0A7J8RFK3_GOSDV</name>
<dbReference type="GO" id="GO:0009738">
    <property type="term" value="P:abscisic acid-activated signaling pathway"/>
    <property type="evidence" value="ECO:0007669"/>
    <property type="project" value="InterPro"/>
</dbReference>
<sequence>MGVFTYESEVITAIPPAKMFKACIVDGDTLIPKIVPQAFKTVEYIEGNGEPGSIKKVTFGEGSQFNYMKEKVEALDKDKLVYRYSVIEGDALMNKLEKITYETKLEASPGGGSICKTSSKYYTIGDFEITEEGIKAGKEKALQIFKAVEAYLLTNPDQY</sequence>
<dbReference type="SUPFAM" id="SSF55961">
    <property type="entry name" value="Bet v1-like"/>
    <property type="match status" value="1"/>
</dbReference>
<accession>A0A7J8RFK3</accession>
<gene>
    <name evidence="6" type="ORF">Godav_013170</name>
</gene>
<feature type="domain" description="Bet v I/Major latex protein" evidence="5">
    <location>
        <begin position="5"/>
        <end position="155"/>
    </location>
</feature>
<dbReference type="AlphaFoldDB" id="A0A7J8RFK3"/>
<comment type="similarity">
    <text evidence="1 4">Belongs to the BetVI family.</text>
</comment>
<dbReference type="EMBL" id="JABFAC010000005">
    <property type="protein sequence ID" value="MBA0612584.1"/>
    <property type="molecule type" value="Genomic_DNA"/>
</dbReference>
<dbReference type="SMART" id="SM01037">
    <property type="entry name" value="Bet_v_1"/>
    <property type="match status" value="1"/>
</dbReference>
<dbReference type="Proteomes" id="UP000593561">
    <property type="component" value="Unassembled WGS sequence"/>
</dbReference>
<proteinExistence type="inferred from homology"/>
<evidence type="ECO:0000256" key="1">
    <source>
        <dbReference type="ARBA" id="ARBA00009744"/>
    </source>
</evidence>
<evidence type="ECO:0000313" key="7">
    <source>
        <dbReference type="Proteomes" id="UP000593561"/>
    </source>
</evidence>
<dbReference type="PANTHER" id="PTHR31213">
    <property type="entry name" value="OS08G0374000 PROTEIN-RELATED"/>
    <property type="match status" value="1"/>
</dbReference>
<keyword evidence="3 4" id="KW-0568">Pathogenesis-related protein</keyword>
<dbReference type="GO" id="GO:0038023">
    <property type="term" value="F:signaling receptor activity"/>
    <property type="evidence" value="ECO:0007669"/>
    <property type="project" value="InterPro"/>
</dbReference>
<protein>
    <recommendedName>
        <fullName evidence="5">Bet v I/Major latex protein domain-containing protein</fullName>
    </recommendedName>
</protein>
<evidence type="ECO:0000256" key="4">
    <source>
        <dbReference type="RuleBase" id="RU000409"/>
    </source>
</evidence>
<dbReference type="GO" id="GO:0005634">
    <property type="term" value="C:nucleus"/>
    <property type="evidence" value="ECO:0007669"/>
    <property type="project" value="TreeGrafter"/>
</dbReference>
<evidence type="ECO:0000256" key="3">
    <source>
        <dbReference type="ARBA" id="ARBA00023265"/>
    </source>
</evidence>
<dbReference type="GO" id="GO:0005737">
    <property type="term" value="C:cytoplasm"/>
    <property type="evidence" value="ECO:0007669"/>
    <property type="project" value="TreeGrafter"/>
</dbReference>
<comment type="caution">
    <text evidence="6">The sequence shown here is derived from an EMBL/GenBank/DDBJ whole genome shotgun (WGS) entry which is preliminary data.</text>
</comment>
<evidence type="ECO:0000256" key="2">
    <source>
        <dbReference type="ARBA" id="ARBA00022821"/>
    </source>
</evidence>
<dbReference type="PROSITE" id="PS00451">
    <property type="entry name" value="PATHOGENESIS_BETVI"/>
    <property type="match status" value="1"/>
</dbReference>
<dbReference type="InterPro" id="IPR024949">
    <property type="entry name" value="Bet_v_I_allergen"/>
</dbReference>
<evidence type="ECO:0000313" key="6">
    <source>
        <dbReference type="EMBL" id="MBA0612584.1"/>
    </source>
</evidence>
<keyword evidence="2 4" id="KW-0611">Plant defense</keyword>
<keyword evidence="7" id="KW-1185">Reference proteome</keyword>
<organism evidence="6 7">
    <name type="scientific">Gossypium davidsonii</name>
    <name type="common">Davidson's cotton</name>
    <name type="synonym">Gossypium klotzschianum subsp. davidsonii</name>
    <dbReference type="NCBI Taxonomy" id="34287"/>
    <lineage>
        <taxon>Eukaryota</taxon>
        <taxon>Viridiplantae</taxon>
        <taxon>Streptophyta</taxon>
        <taxon>Embryophyta</taxon>
        <taxon>Tracheophyta</taxon>
        <taxon>Spermatophyta</taxon>
        <taxon>Magnoliopsida</taxon>
        <taxon>eudicotyledons</taxon>
        <taxon>Gunneridae</taxon>
        <taxon>Pentapetalae</taxon>
        <taxon>rosids</taxon>
        <taxon>malvids</taxon>
        <taxon>Malvales</taxon>
        <taxon>Malvaceae</taxon>
        <taxon>Malvoideae</taxon>
        <taxon>Gossypium</taxon>
    </lineage>
</organism>
<dbReference type="FunFam" id="3.30.530.20:FF:000007">
    <property type="entry name" value="Major pollen allergen Bet v 1-A"/>
    <property type="match status" value="1"/>
</dbReference>
<reference evidence="6 7" key="1">
    <citation type="journal article" date="2019" name="Genome Biol. Evol.">
        <title>Insights into the evolution of the New World diploid cottons (Gossypium, subgenus Houzingenia) based on genome sequencing.</title>
        <authorList>
            <person name="Grover C.E."/>
            <person name="Arick M.A. 2nd"/>
            <person name="Thrash A."/>
            <person name="Conover J.L."/>
            <person name="Sanders W.S."/>
            <person name="Peterson D.G."/>
            <person name="Frelichowski J.E."/>
            <person name="Scheffler J.A."/>
            <person name="Scheffler B.E."/>
            <person name="Wendel J.F."/>
        </authorList>
    </citation>
    <scope>NUCLEOTIDE SEQUENCE [LARGE SCALE GENOMIC DNA]</scope>
    <source>
        <strain evidence="6">27</strain>
        <tissue evidence="6">Leaf</tissue>
    </source>
</reference>
<dbReference type="CDD" id="cd07816">
    <property type="entry name" value="Bet_v1-like"/>
    <property type="match status" value="1"/>
</dbReference>
<dbReference type="InterPro" id="IPR023393">
    <property type="entry name" value="START-like_dom_sf"/>
</dbReference>
<dbReference type="GO" id="GO:0010427">
    <property type="term" value="F:abscisic acid binding"/>
    <property type="evidence" value="ECO:0007669"/>
    <property type="project" value="InterPro"/>
</dbReference>
<dbReference type="PRINTS" id="PR00634">
    <property type="entry name" value="BETALLERGEN"/>
</dbReference>
<dbReference type="Gene3D" id="3.30.530.20">
    <property type="match status" value="1"/>
</dbReference>
<dbReference type="PANTHER" id="PTHR31213:SF176">
    <property type="entry name" value="MAJOR ALLERGEN PRU AV 1-LIKE"/>
    <property type="match status" value="1"/>
</dbReference>
<dbReference type="GO" id="GO:0004864">
    <property type="term" value="F:protein phosphatase inhibitor activity"/>
    <property type="evidence" value="ECO:0007669"/>
    <property type="project" value="InterPro"/>
</dbReference>
<dbReference type="Pfam" id="PF00407">
    <property type="entry name" value="Bet_v_1"/>
    <property type="match status" value="1"/>
</dbReference>
<evidence type="ECO:0000259" key="5">
    <source>
        <dbReference type="SMART" id="SM01037"/>
    </source>
</evidence>
<dbReference type="InterPro" id="IPR000916">
    <property type="entry name" value="Bet_v_I/MLP"/>
</dbReference>
<dbReference type="InterPro" id="IPR050279">
    <property type="entry name" value="Plant_def-hormone_signal"/>
</dbReference>